<evidence type="ECO:0000313" key="3">
    <source>
        <dbReference type="EMBL" id="KAK9094007.1"/>
    </source>
</evidence>
<gene>
    <name evidence="3" type="ORF">Scep_025476</name>
</gene>
<keyword evidence="4" id="KW-1185">Reference proteome</keyword>
<feature type="compositionally biased region" description="Low complexity" evidence="1">
    <location>
        <begin position="88"/>
        <end position="108"/>
    </location>
</feature>
<reference evidence="3 4" key="1">
    <citation type="submission" date="2024-01" db="EMBL/GenBank/DDBJ databases">
        <title>Genome assemblies of Stephania.</title>
        <authorList>
            <person name="Yang L."/>
        </authorList>
    </citation>
    <scope>NUCLEOTIDE SEQUENCE [LARGE SCALE GENOMIC DNA]</scope>
    <source>
        <strain evidence="3">JXDWG</strain>
        <tissue evidence="3">Leaf</tissue>
    </source>
</reference>
<evidence type="ECO:0000313" key="4">
    <source>
        <dbReference type="Proteomes" id="UP001419268"/>
    </source>
</evidence>
<organism evidence="3 4">
    <name type="scientific">Stephania cephalantha</name>
    <dbReference type="NCBI Taxonomy" id="152367"/>
    <lineage>
        <taxon>Eukaryota</taxon>
        <taxon>Viridiplantae</taxon>
        <taxon>Streptophyta</taxon>
        <taxon>Embryophyta</taxon>
        <taxon>Tracheophyta</taxon>
        <taxon>Spermatophyta</taxon>
        <taxon>Magnoliopsida</taxon>
        <taxon>Ranunculales</taxon>
        <taxon>Menispermaceae</taxon>
        <taxon>Menispermoideae</taxon>
        <taxon>Cissampelideae</taxon>
        <taxon>Stephania</taxon>
    </lineage>
</organism>
<dbReference type="EMBL" id="JBBNAG010000011">
    <property type="protein sequence ID" value="KAK9094007.1"/>
    <property type="molecule type" value="Genomic_DNA"/>
</dbReference>
<name>A0AAP0ENJ3_9MAGN</name>
<feature type="region of interest" description="Disordered" evidence="1">
    <location>
        <begin position="88"/>
        <end position="112"/>
    </location>
</feature>
<dbReference type="AlphaFoldDB" id="A0AAP0ENJ3"/>
<proteinExistence type="predicted"/>
<feature type="chain" id="PRO_5042823898" evidence="2">
    <location>
        <begin position="21"/>
        <end position="143"/>
    </location>
</feature>
<protein>
    <submittedName>
        <fullName evidence="3">Uncharacterized protein</fullName>
    </submittedName>
</protein>
<evidence type="ECO:0000256" key="2">
    <source>
        <dbReference type="SAM" id="SignalP"/>
    </source>
</evidence>
<dbReference type="Proteomes" id="UP001419268">
    <property type="component" value="Unassembled WGS sequence"/>
</dbReference>
<keyword evidence="2" id="KW-0732">Signal</keyword>
<comment type="caution">
    <text evidence="3">The sequence shown here is derived from an EMBL/GenBank/DDBJ whole genome shotgun (WGS) entry which is preliminary data.</text>
</comment>
<evidence type="ECO:0000256" key="1">
    <source>
        <dbReference type="SAM" id="MobiDB-lite"/>
    </source>
</evidence>
<accession>A0AAP0ENJ3</accession>
<sequence length="143" mass="15495">MNHQVLSLFWVRLVRQLLRGGVSGGVHGDGERRGGLPRRVHGSVAAFGNSSPVESVGRHRSRRYVRWGAVQTGLRRCRLHRRRRCLATASAASSPPSSTTSAAPSPSFAAPPSPPPPLPLPCLLCRPSLASIITIFILKIIFF</sequence>
<feature type="signal peptide" evidence="2">
    <location>
        <begin position="1"/>
        <end position="20"/>
    </location>
</feature>